<dbReference type="InterPro" id="IPR046457">
    <property type="entry name" value="PMI_typeI_cat"/>
</dbReference>
<evidence type="ECO:0000256" key="4">
    <source>
        <dbReference type="ARBA" id="ARBA00030762"/>
    </source>
</evidence>
<feature type="domain" description="Mannose-6-phosphate isomerase cupin" evidence="8">
    <location>
        <begin position="245"/>
        <end position="319"/>
    </location>
</feature>
<dbReference type="STRING" id="720554.Clocl_1331"/>
<dbReference type="PIRSF" id="PIRSF036894">
    <property type="entry name" value="PMI_Firm_short"/>
    <property type="match status" value="1"/>
</dbReference>
<dbReference type="KEGG" id="ccl:Clocl_1331"/>
<evidence type="ECO:0000256" key="5">
    <source>
        <dbReference type="PIRSR" id="PIRSR036894-1"/>
    </source>
</evidence>
<evidence type="ECO:0000256" key="1">
    <source>
        <dbReference type="ARBA" id="ARBA00022723"/>
    </source>
</evidence>
<evidence type="ECO:0000259" key="7">
    <source>
        <dbReference type="Pfam" id="PF20511"/>
    </source>
</evidence>
<sequence length="362" mass="40482">MLYPYKMMPIYKDYIWGGHNLRKLGKPAPEGKVAESWELSAISGSESIIANGPLQGKTLTEVIKKYGKSVLGEKFASDKTNSTLPVLLKFIDAGDRISIQVHPDDEYALKHEQGKMGKTEMWYIIDAEPDATVIHGFLENYDKEKIRQAILDEKHEGLYREFKVKKGDVVFIPAGTVHALNGGVVIAEIQQHSDLTYRLFDYNRTDAAGKKRPLHINKALDVLDYNSRKALFNGISIPGEKAKVKYLAISDYFCVRHIESKGMPIEMNTTDESFTAFMFIEGEAEIISNGEKVHVGALETVFIPAFMGSFILDGNFTALQIFIPDSVYEEYNYLSEMGFSHNDIINGVAGAENLYASLKTTA</sequence>
<dbReference type="EMBL" id="CP003065">
    <property type="protein sequence ID" value="AEV67982.1"/>
    <property type="molecule type" value="Genomic_DNA"/>
</dbReference>
<dbReference type="Gene3D" id="2.60.120.10">
    <property type="entry name" value="Jelly Rolls"/>
    <property type="match status" value="2"/>
</dbReference>
<dbReference type="Pfam" id="PF20511">
    <property type="entry name" value="PMI_typeI_cat"/>
    <property type="match status" value="1"/>
</dbReference>
<keyword evidence="2 5" id="KW-0862">Zinc</keyword>
<evidence type="ECO:0000313" key="10">
    <source>
        <dbReference type="Proteomes" id="UP000005435"/>
    </source>
</evidence>
<dbReference type="InterPro" id="IPR014710">
    <property type="entry name" value="RmlC-like_jellyroll"/>
</dbReference>
<keyword evidence="1 5" id="KW-0479">Metal-binding</keyword>
<feature type="binding site" evidence="5">
    <location>
        <position position="178"/>
    </location>
    <ligand>
        <name>Zn(2+)</name>
        <dbReference type="ChEBI" id="CHEBI:29105"/>
    </ligand>
</feature>
<feature type="binding site" evidence="5">
    <location>
        <position position="120"/>
    </location>
    <ligand>
        <name>Zn(2+)</name>
        <dbReference type="ChEBI" id="CHEBI:29105"/>
    </ligand>
</feature>
<evidence type="ECO:0000256" key="3">
    <source>
        <dbReference type="ARBA" id="ARBA00029741"/>
    </source>
</evidence>
<dbReference type="HOGENOM" id="CLU_020529_0_1_9"/>
<evidence type="ECO:0000313" key="9">
    <source>
        <dbReference type="EMBL" id="AEV67982.1"/>
    </source>
</evidence>
<dbReference type="Proteomes" id="UP000005435">
    <property type="component" value="Chromosome"/>
</dbReference>
<dbReference type="InterPro" id="IPR011051">
    <property type="entry name" value="RmlC_Cupin_sf"/>
</dbReference>
<reference evidence="10" key="1">
    <citation type="submission" date="2011-12" db="EMBL/GenBank/DDBJ databases">
        <title>Complete sequence of Clostridium clariflavum DSM 19732.</title>
        <authorList>
            <consortium name="US DOE Joint Genome Institute"/>
            <person name="Lucas S."/>
            <person name="Han J."/>
            <person name="Lapidus A."/>
            <person name="Cheng J.-F."/>
            <person name="Goodwin L."/>
            <person name="Pitluck S."/>
            <person name="Peters L."/>
            <person name="Teshima H."/>
            <person name="Detter J.C."/>
            <person name="Han C."/>
            <person name="Tapia R."/>
            <person name="Land M."/>
            <person name="Hauser L."/>
            <person name="Kyrpides N."/>
            <person name="Ivanova N."/>
            <person name="Pagani I."/>
            <person name="Kitzmiller T."/>
            <person name="Lynd L."/>
            <person name="Izquierdo J."/>
            <person name="Woyke T."/>
        </authorList>
    </citation>
    <scope>NUCLEOTIDE SEQUENCE [LARGE SCALE GENOMIC DNA]</scope>
    <source>
        <strain evidence="10">DSM 19732 / NBRC 101661 / EBR45</strain>
    </source>
</reference>
<dbReference type="GO" id="GO:0008270">
    <property type="term" value="F:zinc ion binding"/>
    <property type="evidence" value="ECO:0007669"/>
    <property type="project" value="InterPro"/>
</dbReference>
<dbReference type="eggNOG" id="COG1482">
    <property type="taxonomic scope" value="Bacteria"/>
</dbReference>
<name>G8M0D7_ACECE</name>
<dbReference type="PANTHER" id="PTHR42742:SF3">
    <property type="entry name" value="FRUCTOKINASE"/>
    <property type="match status" value="1"/>
</dbReference>
<evidence type="ECO:0000259" key="8">
    <source>
        <dbReference type="Pfam" id="PF21621"/>
    </source>
</evidence>
<dbReference type="RefSeq" id="WP_014254596.1">
    <property type="nucleotide sequence ID" value="NC_016627.1"/>
</dbReference>
<dbReference type="AlphaFoldDB" id="G8M0D7"/>
<organism evidence="9 10">
    <name type="scientific">Acetivibrio clariflavus (strain DSM 19732 / NBRC 101661 / EBR45)</name>
    <name type="common">Clostridium clariflavum</name>
    <dbReference type="NCBI Taxonomy" id="720554"/>
    <lineage>
        <taxon>Bacteria</taxon>
        <taxon>Bacillati</taxon>
        <taxon>Bacillota</taxon>
        <taxon>Clostridia</taxon>
        <taxon>Eubacteriales</taxon>
        <taxon>Oscillospiraceae</taxon>
        <taxon>Acetivibrio</taxon>
    </lineage>
</organism>
<dbReference type="GO" id="GO:0004476">
    <property type="term" value="F:mannose-6-phosphate isomerase activity"/>
    <property type="evidence" value="ECO:0007669"/>
    <property type="project" value="InterPro"/>
</dbReference>
<dbReference type="PANTHER" id="PTHR42742">
    <property type="entry name" value="TRANSCRIPTIONAL REPRESSOR MPRA"/>
    <property type="match status" value="1"/>
</dbReference>
<feature type="active site" evidence="6">
    <location>
        <position position="198"/>
    </location>
</feature>
<dbReference type="SUPFAM" id="SSF51182">
    <property type="entry name" value="RmlC-like cupins"/>
    <property type="match status" value="1"/>
</dbReference>
<feature type="binding site" evidence="5">
    <location>
        <position position="102"/>
    </location>
    <ligand>
        <name>Zn(2+)</name>
        <dbReference type="ChEBI" id="CHEBI:29105"/>
    </ligand>
</feature>
<keyword evidence="10" id="KW-1185">Reference proteome</keyword>
<evidence type="ECO:0000256" key="6">
    <source>
        <dbReference type="PIRSR" id="PIRSR036894-2"/>
    </source>
</evidence>
<dbReference type="Pfam" id="PF21621">
    <property type="entry name" value="MPI_cupin_dom"/>
    <property type="match status" value="1"/>
</dbReference>
<comment type="cofactor">
    <cofactor evidence="5">
        <name>Zn(2+)</name>
        <dbReference type="ChEBI" id="CHEBI:29105"/>
    </cofactor>
    <text evidence="5">Binds 1 zinc ion per subunit.</text>
</comment>
<dbReference type="InterPro" id="IPR049071">
    <property type="entry name" value="MPI_cupin_dom"/>
</dbReference>
<evidence type="ECO:0000256" key="2">
    <source>
        <dbReference type="ARBA" id="ARBA00022833"/>
    </source>
</evidence>
<dbReference type="CDD" id="cd07010">
    <property type="entry name" value="cupin_PMI_type_I_N_bac"/>
    <property type="match status" value="1"/>
</dbReference>
<accession>G8M0D7</accession>
<reference evidence="9 10" key="2">
    <citation type="journal article" date="2012" name="Stand. Genomic Sci.">
        <title>Complete Genome Sequence of Clostridium clariflavum DSM 19732.</title>
        <authorList>
            <person name="Izquierdo J.A."/>
            <person name="Goodwin L."/>
            <person name="Davenport K.W."/>
            <person name="Teshima H."/>
            <person name="Bruce D."/>
            <person name="Detter C."/>
            <person name="Tapia R."/>
            <person name="Han S."/>
            <person name="Land M."/>
            <person name="Hauser L."/>
            <person name="Jeffries C.D."/>
            <person name="Han J."/>
            <person name="Pitluck S."/>
            <person name="Nolan M."/>
            <person name="Chen A."/>
            <person name="Huntemann M."/>
            <person name="Mavromatis K."/>
            <person name="Mikhailova N."/>
            <person name="Liolios K."/>
            <person name="Woyke T."/>
            <person name="Lynd L.R."/>
        </authorList>
    </citation>
    <scope>NUCLEOTIDE SEQUENCE [LARGE SCALE GENOMIC DNA]</scope>
    <source>
        <strain evidence="10">DSM 19732 / NBRC 101661 / EBR45</strain>
    </source>
</reference>
<dbReference type="InterPro" id="IPR014628">
    <property type="entry name" value="Man6P_isomerase_Firm_short"/>
</dbReference>
<protein>
    <recommendedName>
        <fullName evidence="3">Phosphohexomutase</fullName>
    </recommendedName>
    <alternativeName>
        <fullName evidence="4">Phosphomannose isomerase</fullName>
    </alternativeName>
</protein>
<proteinExistence type="predicted"/>
<dbReference type="OrthoDB" id="9808275at2"/>
<dbReference type="InterPro" id="IPR051804">
    <property type="entry name" value="Carb_Metab_Reg_Kinase/Isom"/>
</dbReference>
<feature type="domain" description="Phosphomannose isomerase type I catalytic" evidence="7">
    <location>
        <begin position="6"/>
        <end position="109"/>
    </location>
</feature>
<dbReference type="GO" id="GO:0005975">
    <property type="term" value="P:carbohydrate metabolic process"/>
    <property type="evidence" value="ECO:0007669"/>
    <property type="project" value="InterPro"/>
</dbReference>
<keyword evidence="9" id="KW-0413">Isomerase</keyword>
<gene>
    <name evidence="9" type="ordered locus">Clocl_1331</name>
</gene>